<evidence type="ECO:0000313" key="7">
    <source>
        <dbReference type="EMBL" id="MRH41513.1"/>
    </source>
</evidence>
<gene>
    <name evidence="7" type="ORF">GH741_02350</name>
</gene>
<feature type="domain" description="PAS" evidence="3">
    <location>
        <begin position="146"/>
        <end position="193"/>
    </location>
</feature>
<dbReference type="CDD" id="cd00130">
    <property type="entry name" value="PAS"/>
    <property type="match status" value="1"/>
</dbReference>
<dbReference type="Gene3D" id="3.30.450.20">
    <property type="entry name" value="PAS domain"/>
    <property type="match status" value="1"/>
</dbReference>
<dbReference type="Pfam" id="PF07238">
    <property type="entry name" value="PilZ"/>
    <property type="match status" value="1"/>
</dbReference>
<dbReference type="SMART" id="SM00086">
    <property type="entry name" value="PAC"/>
    <property type="match status" value="1"/>
</dbReference>
<evidence type="ECO:0000313" key="8">
    <source>
        <dbReference type="Proteomes" id="UP000799092"/>
    </source>
</evidence>
<feature type="domain" description="Response regulatory" evidence="2">
    <location>
        <begin position="16"/>
        <end position="130"/>
    </location>
</feature>
<feature type="modified residue" description="4-aspartylphosphate" evidence="1">
    <location>
        <position position="65"/>
    </location>
</feature>
<dbReference type="AlphaFoldDB" id="A0A6A8D6Z1"/>
<dbReference type="Pfam" id="PF00990">
    <property type="entry name" value="GGDEF"/>
    <property type="match status" value="1"/>
</dbReference>
<keyword evidence="8" id="KW-1185">Reference proteome</keyword>
<dbReference type="InterPro" id="IPR000014">
    <property type="entry name" value="PAS"/>
</dbReference>
<evidence type="ECO:0000259" key="3">
    <source>
        <dbReference type="PROSITE" id="PS50112"/>
    </source>
</evidence>
<dbReference type="InterPro" id="IPR000160">
    <property type="entry name" value="GGDEF_dom"/>
</dbReference>
<dbReference type="PROSITE" id="PS50110">
    <property type="entry name" value="RESPONSE_REGULATORY"/>
    <property type="match status" value="1"/>
</dbReference>
<dbReference type="PROSITE" id="PS50883">
    <property type="entry name" value="EAL"/>
    <property type="match status" value="1"/>
</dbReference>
<dbReference type="Gene3D" id="3.30.70.270">
    <property type="match status" value="1"/>
</dbReference>
<dbReference type="NCBIfam" id="TIGR00254">
    <property type="entry name" value="GGDEF"/>
    <property type="match status" value="1"/>
</dbReference>
<comment type="caution">
    <text evidence="7">The sequence shown here is derived from an EMBL/GenBank/DDBJ whole genome shotgun (WGS) entry which is preliminary data.</text>
</comment>
<dbReference type="Pfam" id="PF13426">
    <property type="entry name" value="PAS_9"/>
    <property type="match status" value="1"/>
</dbReference>
<dbReference type="PANTHER" id="PTHR44757">
    <property type="entry name" value="DIGUANYLATE CYCLASE DGCP"/>
    <property type="match status" value="1"/>
</dbReference>
<dbReference type="GO" id="GO:0035438">
    <property type="term" value="F:cyclic-di-GMP binding"/>
    <property type="evidence" value="ECO:0007669"/>
    <property type="project" value="InterPro"/>
</dbReference>
<dbReference type="SMART" id="SM00267">
    <property type="entry name" value="GGDEF"/>
    <property type="match status" value="1"/>
</dbReference>
<dbReference type="InterPro" id="IPR029787">
    <property type="entry name" value="Nucleotide_cyclase"/>
</dbReference>
<dbReference type="PROSITE" id="PS50112">
    <property type="entry name" value="PAS"/>
    <property type="match status" value="1"/>
</dbReference>
<dbReference type="Pfam" id="PF00563">
    <property type="entry name" value="EAL"/>
    <property type="match status" value="1"/>
</dbReference>
<dbReference type="EMBL" id="WJNG01000002">
    <property type="protein sequence ID" value="MRH41513.1"/>
    <property type="molecule type" value="Genomic_DNA"/>
</dbReference>
<dbReference type="SUPFAM" id="SSF52172">
    <property type="entry name" value="CheY-like"/>
    <property type="match status" value="1"/>
</dbReference>
<reference evidence="7" key="1">
    <citation type="submission" date="2019-11" db="EMBL/GenBank/DDBJ databases">
        <authorList>
            <person name="Li J."/>
        </authorList>
    </citation>
    <scope>NUCLEOTIDE SEQUENCE</scope>
    <source>
        <strain evidence="7">B6B</strain>
    </source>
</reference>
<dbReference type="InterPro" id="IPR009875">
    <property type="entry name" value="PilZ_domain"/>
</dbReference>
<dbReference type="SMART" id="SM00052">
    <property type="entry name" value="EAL"/>
    <property type="match status" value="1"/>
</dbReference>
<evidence type="ECO:0000259" key="4">
    <source>
        <dbReference type="PROSITE" id="PS50113"/>
    </source>
</evidence>
<dbReference type="InterPro" id="IPR011006">
    <property type="entry name" value="CheY-like_superfamily"/>
</dbReference>
<dbReference type="InterPro" id="IPR052155">
    <property type="entry name" value="Biofilm_reg_signaling"/>
</dbReference>
<dbReference type="SMART" id="SM00091">
    <property type="entry name" value="PAS"/>
    <property type="match status" value="1"/>
</dbReference>
<dbReference type="InterPro" id="IPR043128">
    <property type="entry name" value="Rev_trsase/Diguanyl_cyclase"/>
</dbReference>
<accession>A0A6A8D6Z1</accession>
<dbReference type="RefSeq" id="WP_153735166.1">
    <property type="nucleotide sequence ID" value="NZ_WJNG01000002.1"/>
</dbReference>
<dbReference type="PROSITE" id="PS50887">
    <property type="entry name" value="GGDEF"/>
    <property type="match status" value="1"/>
</dbReference>
<dbReference type="SUPFAM" id="SSF55785">
    <property type="entry name" value="PYP-like sensor domain (PAS domain)"/>
    <property type="match status" value="1"/>
</dbReference>
<dbReference type="OrthoDB" id="9759607at2"/>
<keyword evidence="1" id="KW-0597">Phosphoprotein</keyword>
<dbReference type="PANTHER" id="PTHR44757:SF2">
    <property type="entry name" value="BIOFILM ARCHITECTURE MAINTENANCE PROTEIN MBAA"/>
    <property type="match status" value="1"/>
</dbReference>
<dbReference type="SUPFAM" id="SSF55073">
    <property type="entry name" value="Nucleotide cyclase"/>
    <property type="match status" value="1"/>
</dbReference>
<dbReference type="InterPro" id="IPR001633">
    <property type="entry name" value="EAL_dom"/>
</dbReference>
<evidence type="ECO:0000259" key="5">
    <source>
        <dbReference type="PROSITE" id="PS50883"/>
    </source>
</evidence>
<dbReference type="PROSITE" id="PS50113">
    <property type="entry name" value="PAC"/>
    <property type="match status" value="1"/>
</dbReference>
<dbReference type="CDD" id="cd00156">
    <property type="entry name" value="REC"/>
    <property type="match status" value="1"/>
</dbReference>
<dbReference type="Gene3D" id="3.40.50.2300">
    <property type="match status" value="1"/>
</dbReference>
<evidence type="ECO:0000259" key="6">
    <source>
        <dbReference type="PROSITE" id="PS50887"/>
    </source>
</evidence>
<dbReference type="InterPro" id="IPR035919">
    <property type="entry name" value="EAL_sf"/>
</dbReference>
<dbReference type="NCBIfam" id="TIGR00229">
    <property type="entry name" value="sensory_box"/>
    <property type="match status" value="1"/>
</dbReference>
<dbReference type="InterPro" id="IPR000700">
    <property type="entry name" value="PAS-assoc_C"/>
</dbReference>
<dbReference type="InterPro" id="IPR035965">
    <property type="entry name" value="PAS-like_dom_sf"/>
</dbReference>
<dbReference type="SMART" id="SM00448">
    <property type="entry name" value="REC"/>
    <property type="match status" value="1"/>
</dbReference>
<feature type="domain" description="EAL" evidence="5">
    <location>
        <begin position="448"/>
        <end position="702"/>
    </location>
</feature>
<organism evidence="7 8">
    <name type="scientific">Aquibacillus halophilus</name>
    <dbReference type="NCBI Taxonomy" id="930132"/>
    <lineage>
        <taxon>Bacteria</taxon>
        <taxon>Bacillati</taxon>
        <taxon>Bacillota</taxon>
        <taxon>Bacilli</taxon>
        <taxon>Bacillales</taxon>
        <taxon>Bacillaceae</taxon>
        <taxon>Aquibacillus</taxon>
    </lineage>
</organism>
<feature type="domain" description="GGDEF" evidence="6">
    <location>
        <begin position="306"/>
        <end position="439"/>
    </location>
</feature>
<evidence type="ECO:0000256" key="1">
    <source>
        <dbReference type="PROSITE-ProRule" id="PRU00169"/>
    </source>
</evidence>
<dbReference type="GO" id="GO:0000160">
    <property type="term" value="P:phosphorelay signal transduction system"/>
    <property type="evidence" value="ECO:0007669"/>
    <property type="project" value="InterPro"/>
</dbReference>
<dbReference type="InterPro" id="IPR001789">
    <property type="entry name" value="Sig_transdc_resp-reg_receiver"/>
</dbReference>
<dbReference type="FunFam" id="3.30.70.270:FF:000001">
    <property type="entry name" value="Diguanylate cyclase domain protein"/>
    <property type="match status" value="1"/>
</dbReference>
<protein>
    <submittedName>
        <fullName evidence="7">EAL domain-containing protein</fullName>
    </submittedName>
</protein>
<dbReference type="Proteomes" id="UP000799092">
    <property type="component" value="Unassembled WGS sequence"/>
</dbReference>
<dbReference type="InterPro" id="IPR001610">
    <property type="entry name" value="PAC"/>
</dbReference>
<dbReference type="Pfam" id="PF00072">
    <property type="entry name" value="Response_reg"/>
    <property type="match status" value="1"/>
</dbReference>
<feature type="domain" description="PAC" evidence="4">
    <location>
        <begin position="222"/>
        <end position="274"/>
    </location>
</feature>
<dbReference type="CDD" id="cd01949">
    <property type="entry name" value="GGDEF"/>
    <property type="match status" value="1"/>
</dbReference>
<dbReference type="Gene3D" id="3.20.20.450">
    <property type="entry name" value="EAL domain"/>
    <property type="match status" value="1"/>
</dbReference>
<proteinExistence type="predicted"/>
<sequence length="864" mass="99008">MLQSLKDYPAIQDSYKVVVAEDDAGLNVLIQKKLKENGFSVVSAKNGLETINLVETNDHIIILLDYLLPDMNGKDIILKLKEKELNVPFVMMTGISDIETVLEMMKLGAKDYLVKDLDFLDLIPLTMQKIATELENERILNRSKENNLLLTRAIEEITTGVIMTDPNQSDNPIVYANPFFYKLTGYSKEEVIGLNCRLLQGEGTDPIALKKIREAIEKVESISIEIKNYSKDGSEFWNELLITPVFNQEHQLIRFIGLQKDITERKRAAEQIETMAYHDFLTGLPNRRKFEKELSDHLINSKGGHNKTAVILLDLDHFKIINDTLGHLAGDTLLKQLAEKVKQNFGGQHSLYRISGDEFCIIMPHVEDKYEARILMEKVLYQIREEIIIDGHEINITASAGLCLSPENGDTVEELLKNADSALYYSKSRGRDQGEIYFSTLNAKSFKHFTLRNDLRKAIDKKQLFIQYMPRVDAQTQQIVGVEALLRWDHPDWGLVSPSEFIPIAEETGMIVPIGNWVLREACLQSKQWIKKGYPPIVLSVNFSVQQLLRNDVLQTIEEILEDTGVSPDHLEIEVTESSFISNEKEVTQVLGELKKRRIKVALDDFGTGYSSLYLLMRLPLDTIKMDKSFVEEILLNPINKSIVISILDLAKSLNMRLVAEGVETPDQYTFLKERRCDEIQGFYFSPPVSPGQFEKLLENKKWQLEMTSEKKDKQENRREHFRISLVNPLIMQMTISMFKGKEVNMGSTEVFVTDIGPGGLRIMMGLKLPVNNDIQLTLTGDILDDTFHFQGNIRWIREIKDGIVFEFGFQFRIDENERIRLTRTLNQLAIKLRNNKPPTKQLFMGDPVKEIVKKHNNTKLIQK</sequence>
<dbReference type="CDD" id="cd01948">
    <property type="entry name" value="EAL"/>
    <property type="match status" value="1"/>
</dbReference>
<evidence type="ECO:0000259" key="2">
    <source>
        <dbReference type="PROSITE" id="PS50110"/>
    </source>
</evidence>
<name>A0A6A8D6Z1_9BACI</name>
<dbReference type="SUPFAM" id="SSF141868">
    <property type="entry name" value="EAL domain-like"/>
    <property type="match status" value="1"/>
</dbReference>